<feature type="domain" description="Amine oxidase" evidence="3">
    <location>
        <begin position="46"/>
        <end position="120"/>
    </location>
</feature>
<dbReference type="Pfam" id="PF01593">
    <property type="entry name" value="Amino_oxidase"/>
    <property type="match status" value="2"/>
</dbReference>
<evidence type="ECO:0000313" key="4">
    <source>
        <dbReference type="EMBL" id="EDQ85204.1"/>
    </source>
</evidence>
<dbReference type="GO" id="GO:0005634">
    <property type="term" value="C:nucleus"/>
    <property type="evidence" value="ECO:0000318"/>
    <property type="project" value="GO_Central"/>
</dbReference>
<dbReference type="SUPFAM" id="SSF51905">
    <property type="entry name" value="FAD/NAD(P)-binding domain"/>
    <property type="match status" value="1"/>
</dbReference>
<protein>
    <recommendedName>
        <fullName evidence="3">Amine oxidase domain-containing protein</fullName>
    </recommendedName>
</protein>
<accession>A9VBA7</accession>
<dbReference type="PANTHER" id="PTHR10742">
    <property type="entry name" value="FLAVIN MONOAMINE OXIDASE"/>
    <property type="match status" value="1"/>
</dbReference>
<dbReference type="GO" id="GO:0040029">
    <property type="term" value="P:epigenetic regulation of gene expression"/>
    <property type="evidence" value="ECO:0000318"/>
    <property type="project" value="GO_Central"/>
</dbReference>
<sequence>MTVLEYLQRQGASEHVQAALDSLFANDRCSHIEAMGLHEAILAEQGAPVASVKYDALTGCTLVLANGARHDENQPRTYHAQRVIVTVSLGVLKANHIVFDPPLPEPKREAICRLQFKTVDGATIIVGFVCARDPASTAPGCDCAPQSPTTCVACRPADFDEAAWSDLTPEQQRLFSYSSPSLDACSAQYRKALAAPVADRLFWAGEATSDIVDVTIQAAAQSGRRAVSDICSHLASL</sequence>
<dbReference type="Gene3D" id="3.50.50.60">
    <property type="entry name" value="FAD/NAD(P)-binding domain"/>
    <property type="match status" value="2"/>
</dbReference>
<dbReference type="InParanoid" id="A9VBA7"/>
<dbReference type="InterPro" id="IPR036188">
    <property type="entry name" value="FAD/NAD-bd_sf"/>
</dbReference>
<keyword evidence="2" id="KW-0560">Oxidoreductase</keyword>
<comment type="similarity">
    <text evidence="1">Belongs to the flavin monoamine oxidase family.</text>
</comment>
<dbReference type="GO" id="GO:0140682">
    <property type="term" value="F:FAD-dependent H3K4me/H3K4me3 demethylase activity"/>
    <property type="evidence" value="ECO:0000318"/>
    <property type="project" value="GO_Central"/>
</dbReference>
<proteinExistence type="inferred from homology"/>
<organism evidence="4 5">
    <name type="scientific">Monosiga brevicollis</name>
    <name type="common">Choanoflagellate</name>
    <dbReference type="NCBI Taxonomy" id="81824"/>
    <lineage>
        <taxon>Eukaryota</taxon>
        <taxon>Choanoflagellata</taxon>
        <taxon>Craspedida</taxon>
        <taxon>Salpingoecidae</taxon>
        <taxon>Monosiga</taxon>
    </lineage>
</organism>
<dbReference type="InterPro" id="IPR002937">
    <property type="entry name" value="Amino_oxidase"/>
</dbReference>
<dbReference type="GO" id="GO:0000785">
    <property type="term" value="C:chromatin"/>
    <property type="evidence" value="ECO:0000318"/>
    <property type="project" value="GO_Central"/>
</dbReference>
<gene>
    <name evidence="4" type="ORF">MONBRDRAFT_12126</name>
</gene>
<name>A9VBA7_MONBE</name>
<evidence type="ECO:0000259" key="3">
    <source>
        <dbReference type="Pfam" id="PF01593"/>
    </source>
</evidence>
<evidence type="ECO:0000313" key="5">
    <source>
        <dbReference type="Proteomes" id="UP000001357"/>
    </source>
</evidence>
<reference evidence="4 5" key="1">
    <citation type="journal article" date="2008" name="Nature">
        <title>The genome of the choanoflagellate Monosiga brevicollis and the origin of metazoans.</title>
        <authorList>
            <consortium name="JGI Sequencing"/>
            <person name="King N."/>
            <person name="Westbrook M.J."/>
            <person name="Young S.L."/>
            <person name="Kuo A."/>
            <person name="Abedin M."/>
            <person name="Chapman J."/>
            <person name="Fairclough S."/>
            <person name="Hellsten U."/>
            <person name="Isogai Y."/>
            <person name="Letunic I."/>
            <person name="Marr M."/>
            <person name="Pincus D."/>
            <person name="Putnam N."/>
            <person name="Rokas A."/>
            <person name="Wright K.J."/>
            <person name="Zuzow R."/>
            <person name="Dirks W."/>
            <person name="Good M."/>
            <person name="Goodstein D."/>
            <person name="Lemons D."/>
            <person name="Li W."/>
            <person name="Lyons J.B."/>
            <person name="Morris A."/>
            <person name="Nichols S."/>
            <person name="Richter D.J."/>
            <person name="Salamov A."/>
            <person name="Bork P."/>
            <person name="Lim W.A."/>
            <person name="Manning G."/>
            <person name="Miller W.T."/>
            <person name="McGinnis W."/>
            <person name="Shapiro H."/>
            <person name="Tjian R."/>
            <person name="Grigoriev I.V."/>
            <person name="Rokhsar D."/>
        </authorList>
    </citation>
    <scope>NUCLEOTIDE SEQUENCE [LARGE SCALE GENOMIC DNA]</scope>
    <source>
        <strain evidence="5">MX1 / ATCC 50154</strain>
    </source>
</reference>
<dbReference type="EMBL" id="CH991576">
    <property type="protein sequence ID" value="EDQ85204.1"/>
    <property type="molecule type" value="Genomic_DNA"/>
</dbReference>
<dbReference type="GO" id="GO:0003682">
    <property type="term" value="F:chromatin binding"/>
    <property type="evidence" value="ECO:0000318"/>
    <property type="project" value="GO_Central"/>
</dbReference>
<dbReference type="AlphaFoldDB" id="A9VBA7"/>
<dbReference type="KEGG" id="mbr:MONBRDRAFT_12126"/>
<dbReference type="GO" id="GO:0050660">
    <property type="term" value="F:flavin adenine dinucleotide binding"/>
    <property type="evidence" value="ECO:0000318"/>
    <property type="project" value="GO_Central"/>
</dbReference>
<dbReference type="STRING" id="81824.A9VBA7"/>
<evidence type="ECO:0000256" key="2">
    <source>
        <dbReference type="ARBA" id="ARBA00023002"/>
    </source>
</evidence>
<dbReference type="PANTHER" id="PTHR10742:SF386">
    <property type="entry name" value="LYSINE-SPECIFIC HISTONE DEMETHYLASE 1A"/>
    <property type="match status" value="1"/>
</dbReference>
<keyword evidence="5" id="KW-1185">Reference proteome</keyword>
<feature type="domain" description="Amine oxidase" evidence="3">
    <location>
        <begin position="175"/>
        <end position="230"/>
    </location>
</feature>
<dbReference type="GeneID" id="5895238"/>
<evidence type="ECO:0000256" key="1">
    <source>
        <dbReference type="ARBA" id="ARBA00005995"/>
    </source>
</evidence>
<dbReference type="Proteomes" id="UP000001357">
    <property type="component" value="Unassembled WGS sequence"/>
</dbReference>
<dbReference type="InterPro" id="IPR050281">
    <property type="entry name" value="Flavin_monoamine_oxidase"/>
</dbReference>
<dbReference type="RefSeq" id="XP_001750029.1">
    <property type="nucleotide sequence ID" value="XM_001749977.1"/>
</dbReference>